<evidence type="ECO:0008006" key="5">
    <source>
        <dbReference type="Google" id="ProtNLM"/>
    </source>
</evidence>
<feature type="region of interest" description="Disordered" evidence="1">
    <location>
        <begin position="826"/>
        <end position="863"/>
    </location>
</feature>
<dbReference type="RefSeq" id="WP_166330543.1">
    <property type="nucleotide sequence ID" value="NZ_CP049933.1"/>
</dbReference>
<feature type="compositionally biased region" description="Acidic residues" evidence="1">
    <location>
        <begin position="830"/>
        <end position="845"/>
    </location>
</feature>
<evidence type="ECO:0000256" key="1">
    <source>
        <dbReference type="SAM" id="MobiDB-lite"/>
    </source>
</evidence>
<evidence type="ECO:0000256" key="2">
    <source>
        <dbReference type="SAM" id="Phobius"/>
    </source>
</evidence>
<dbReference type="Proteomes" id="UP000503441">
    <property type="component" value="Chromosome"/>
</dbReference>
<sequence length="863" mass="91501">MLPSPPAQAATLGVGYGNEQLWLGSFSSNGRQAYCMDIDALPPFGNTQHPELQTTLDNLTSVQLAQLNYTMGRWGESLDPAITAAVQLFVWDVADHETYVSRGGDGNYITWAPAEGRSTVLANLAVMRSEAAANAVMNPSASASIEMSDQYNGQLTIATLPASLQGTATLTNATFENGATTATLGAGTHRILGTPSEGAPEYRIGASFSAQAAGLGAGVDLFYTPGEQRILGTASFEPVTATAQTPMIPLDFQPEITTQVSAKFVAQGDPFVDGVTVRVTKHSWIAVNGSPIAIEAVGKLYGPFDEQPAEANAPPAGAPLAGTEQLTLTGPGTYTSPGTIIAPESGFYTWVWSISKEAQGANSKYLTASFTDKFGLVPETSVTPFRPEAVSKANQKLVKPGDAVTDTITVSSTNGRWLKHDGVFIPVTFEGTAYQVPGTLPPSQNAAIPADAQAVASATVTATGPGVYTSSEVVVPAGGFVTWVWEMKKQSQPVWIQPYLAADWADDYGITVETHSVRWPIQIVSEIKEYNVHLKGGRAFDRIEMTGFPDNHGTFTGDGYWNADVDEVTHTVYGPFTTEDELTDSLDLATAPTLTSITTPARNGTYQLGYTAEDAIKPVKPGYYVIVSVFVGDDRVQPFMSSPADIRERFFVPGDRQPVTVITQATPEVRVDEPFEDLALVQGTDIPEGAYLQFRAYGPQAPGETPVCDTPFFTSDKIAVTQAGIYHSGTTTTNTAGNVYWVETLYSATGKVIAEGTCGAPGETTVVLGQAEAVTVVTNEVVPGAIVAPKLADTGSNSLLLPFLLTVSVACVAAAIMLFSRRRTSQLGTDSDDSGDDDDSDDTESDLPHDVREDGDVIDTLLK</sequence>
<keyword evidence="2" id="KW-0472">Membrane</keyword>
<proteinExistence type="predicted"/>
<organism evidence="3 4">
    <name type="scientific">Leucobacter coleopterorum</name>
    <dbReference type="NCBI Taxonomy" id="2714933"/>
    <lineage>
        <taxon>Bacteria</taxon>
        <taxon>Bacillati</taxon>
        <taxon>Actinomycetota</taxon>
        <taxon>Actinomycetes</taxon>
        <taxon>Micrococcales</taxon>
        <taxon>Microbacteriaceae</taxon>
        <taxon>Leucobacter</taxon>
    </lineage>
</organism>
<dbReference type="EMBL" id="CP049933">
    <property type="protein sequence ID" value="QIM18698.1"/>
    <property type="molecule type" value="Genomic_DNA"/>
</dbReference>
<keyword evidence="4" id="KW-1185">Reference proteome</keyword>
<accession>A0ABX6JYK9</accession>
<reference evidence="3 4" key="1">
    <citation type="submission" date="2020-03" db="EMBL/GenBank/DDBJ databases">
        <title>Leucobacter sp. nov., isolated from beetles.</title>
        <authorList>
            <person name="Hyun D.-W."/>
            <person name="Bae J.-W."/>
        </authorList>
    </citation>
    <scope>NUCLEOTIDE SEQUENCE [LARGE SCALE GENOMIC DNA]</scope>
    <source>
        <strain evidence="3 4">HDW9A</strain>
    </source>
</reference>
<keyword evidence="2" id="KW-0812">Transmembrane</keyword>
<evidence type="ECO:0000313" key="3">
    <source>
        <dbReference type="EMBL" id="QIM18698.1"/>
    </source>
</evidence>
<protein>
    <recommendedName>
        <fullName evidence="5">LPXTG-motif cell wall anchor domain-containing protein</fullName>
    </recommendedName>
</protein>
<feature type="compositionally biased region" description="Basic and acidic residues" evidence="1">
    <location>
        <begin position="846"/>
        <end position="855"/>
    </location>
</feature>
<keyword evidence="2" id="KW-1133">Transmembrane helix</keyword>
<name>A0ABX6JYK9_9MICO</name>
<gene>
    <name evidence="3" type="ORF">G7066_08895</name>
</gene>
<evidence type="ECO:0000313" key="4">
    <source>
        <dbReference type="Proteomes" id="UP000503441"/>
    </source>
</evidence>
<feature type="transmembrane region" description="Helical" evidence="2">
    <location>
        <begin position="799"/>
        <end position="819"/>
    </location>
</feature>